<protein>
    <submittedName>
        <fullName evidence="2">SCG3</fullName>
    </submittedName>
</protein>
<dbReference type="OrthoDB" id="9941750at2759"/>
<dbReference type="AlphaFoldDB" id="A0A212CUJ5"/>
<organism evidence="2 3">
    <name type="scientific">Cervus elaphus hippelaphus</name>
    <name type="common">European red deer</name>
    <dbReference type="NCBI Taxonomy" id="46360"/>
    <lineage>
        <taxon>Eukaryota</taxon>
        <taxon>Metazoa</taxon>
        <taxon>Chordata</taxon>
        <taxon>Craniata</taxon>
        <taxon>Vertebrata</taxon>
        <taxon>Euteleostomi</taxon>
        <taxon>Mammalia</taxon>
        <taxon>Eutheria</taxon>
        <taxon>Laurasiatheria</taxon>
        <taxon>Artiodactyla</taxon>
        <taxon>Ruminantia</taxon>
        <taxon>Pecora</taxon>
        <taxon>Cervidae</taxon>
        <taxon>Cervinae</taxon>
        <taxon>Cervus</taxon>
    </lineage>
</organism>
<evidence type="ECO:0000313" key="3">
    <source>
        <dbReference type="Proteomes" id="UP000242450"/>
    </source>
</evidence>
<reference evidence="2 3" key="1">
    <citation type="journal article" date="2018" name="Mol. Genet. Genomics">
        <title>The red deer Cervus elaphus genome CerEla1.0: sequencing, annotating, genes, and chromosomes.</title>
        <authorList>
            <person name="Bana N.A."/>
            <person name="Nyiri A."/>
            <person name="Nagy J."/>
            <person name="Frank K."/>
            <person name="Nagy T."/>
            <person name="Steger V."/>
            <person name="Schiller M."/>
            <person name="Lakatos P."/>
            <person name="Sugar L."/>
            <person name="Horn P."/>
            <person name="Barta E."/>
            <person name="Orosz L."/>
        </authorList>
    </citation>
    <scope>NUCLEOTIDE SEQUENCE [LARGE SCALE GENOMIC DNA]</scope>
    <source>
        <strain evidence="2">Hungarian</strain>
    </source>
</reference>
<dbReference type="Proteomes" id="UP000242450">
    <property type="component" value="Chromosome 12"/>
</dbReference>
<accession>A0A212CUJ5</accession>
<keyword evidence="1" id="KW-0732">Signal</keyword>
<feature type="chain" id="PRO_5012442654" evidence="1">
    <location>
        <begin position="23"/>
        <end position="72"/>
    </location>
</feature>
<feature type="signal peptide" evidence="1">
    <location>
        <begin position="1"/>
        <end position="22"/>
    </location>
</feature>
<proteinExistence type="predicted"/>
<evidence type="ECO:0000256" key="1">
    <source>
        <dbReference type="SAM" id="SignalP"/>
    </source>
</evidence>
<gene>
    <name evidence="2" type="ORF">Celaphus_00006199</name>
</gene>
<sequence length="72" mass="7982">MGFLWTGTWIVVLVLHSSPIQAFPKPAGSQEGRTLFQGLPTAKMNGMAPKKLGLRQLTVWGVSWKTYQPNQV</sequence>
<keyword evidence="3" id="KW-1185">Reference proteome</keyword>
<dbReference type="EMBL" id="MKHE01000012">
    <property type="protein sequence ID" value="OWK09544.1"/>
    <property type="molecule type" value="Genomic_DNA"/>
</dbReference>
<name>A0A212CUJ5_CEREH</name>
<comment type="caution">
    <text evidence="2">The sequence shown here is derived from an EMBL/GenBank/DDBJ whole genome shotgun (WGS) entry which is preliminary data.</text>
</comment>
<evidence type="ECO:0000313" key="2">
    <source>
        <dbReference type="EMBL" id="OWK09544.1"/>
    </source>
</evidence>